<dbReference type="OrthoDB" id="559009at2"/>
<dbReference type="PANTHER" id="PTHR42954:SF2">
    <property type="entry name" value="FE(2+) TRANSPORT PROTEIN A"/>
    <property type="match status" value="1"/>
</dbReference>
<dbReference type="SUPFAM" id="SSF50037">
    <property type="entry name" value="C-terminal domain of transcriptional repressors"/>
    <property type="match status" value="1"/>
</dbReference>
<name>A0A562BAB7_9BURK</name>
<dbReference type="SMART" id="SM00899">
    <property type="entry name" value="FeoA"/>
    <property type="match status" value="1"/>
</dbReference>
<dbReference type="InterPro" id="IPR038157">
    <property type="entry name" value="FeoA_core_dom"/>
</dbReference>
<dbReference type="Proteomes" id="UP000318141">
    <property type="component" value="Unassembled WGS sequence"/>
</dbReference>
<comment type="caution">
    <text evidence="4">The sequence shown here is derived from an EMBL/GenBank/DDBJ whole genome shotgun (WGS) entry which is preliminary data.</text>
</comment>
<dbReference type="InterPro" id="IPR007167">
    <property type="entry name" value="Fe-transptr_FeoA-like"/>
</dbReference>
<reference evidence="4 5" key="1">
    <citation type="submission" date="2019-07" db="EMBL/GenBank/DDBJ databases">
        <title>Genome sequencing of lignin-degrading bacterial isolates.</title>
        <authorList>
            <person name="Gladden J."/>
        </authorList>
    </citation>
    <scope>NUCLEOTIDE SEQUENCE [LARGE SCALE GENOMIC DNA]</scope>
    <source>
        <strain evidence="4 5">J11</strain>
    </source>
</reference>
<evidence type="ECO:0000259" key="3">
    <source>
        <dbReference type="SMART" id="SM00899"/>
    </source>
</evidence>
<dbReference type="AlphaFoldDB" id="A0A562BAB7"/>
<gene>
    <name evidence="4" type="ORF">L602_003800000150</name>
</gene>
<sequence length="119" mass="12767">MRLSELPRRTAAIVVSVDDIAPQDPIARRLRELGFVPGEAVQIITYGPFGKDPLVAQVGATRFALRRAEAARVTVRVATASVPSGADNAAAPHDESRAVEYAELRADQRPHADAGRRTA</sequence>
<dbReference type="InterPro" id="IPR052713">
    <property type="entry name" value="FeoA"/>
</dbReference>
<accession>A0A562BAB7</accession>
<dbReference type="EMBL" id="VLJN01000032">
    <property type="protein sequence ID" value="TWG82116.1"/>
    <property type="molecule type" value="Genomic_DNA"/>
</dbReference>
<evidence type="ECO:0000256" key="1">
    <source>
        <dbReference type="ARBA" id="ARBA00023004"/>
    </source>
</evidence>
<keyword evidence="5" id="KW-1185">Reference proteome</keyword>
<protein>
    <submittedName>
        <fullName evidence="4">Ferrous iron transport protein A</fullName>
    </submittedName>
</protein>
<dbReference type="InterPro" id="IPR008988">
    <property type="entry name" value="Transcriptional_repressor_C"/>
</dbReference>
<feature type="region of interest" description="Disordered" evidence="2">
    <location>
        <begin position="82"/>
        <end position="119"/>
    </location>
</feature>
<dbReference type="GO" id="GO:0046914">
    <property type="term" value="F:transition metal ion binding"/>
    <property type="evidence" value="ECO:0007669"/>
    <property type="project" value="InterPro"/>
</dbReference>
<keyword evidence="1" id="KW-0408">Iron</keyword>
<proteinExistence type="predicted"/>
<evidence type="ECO:0000313" key="5">
    <source>
        <dbReference type="Proteomes" id="UP000318141"/>
    </source>
</evidence>
<feature type="compositionally biased region" description="Basic and acidic residues" evidence="2">
    <location>
        <begin position="92"/>
        <end position="119"/>
    </location>
</feature>
<organism evidence="4 5">
    <name type="scientific">Cupriavidus gilardii J11</name>
    <dbReference type="NCBI Taxonomy" id="936133"/>
    <lineage>
        <taxon>Bacteria</taxon>
        <taxon>Pseudomonadati</taxon>
        <taxon>Pseudomonadota</taxon>
        <taxon>Betaproteobacteria</taxon>
        <taxon>Burkholderiales</taxon>
        <taxon>Burkholderiaceae</taxon>
        <taxon>Cupriavidus</taxon>
    </lineage>
</organism>
<dbReference type="Pfam" id="PF04023">
    <property type="entry name" value="FeoA"/>
    <property type="match status" value="1"/>
</dbReference>
<evidence type="ECO:0000256" key="2">
    <source>
        <dbReference type="SAM" id="MobiDB-lite"/>
    </source>
</evidence>
<dbReference type="Gene3D" id="2.30.30.90">
    <property type="match status" value="1"/>
</dbReference>
<evidence type="ECO:0000313" key="4">
    <source>
        <dbReference type="EMBL" id="TWG82116.1"/>
    </source>
</evidence>
<feature type="domain" description="Ferrous iron transporter FeoA-like" evidence="3">
    <location>
        <begin position="1"/>
        <end position="77"/>
    </location>
</feature>
<dbReference type="PANTHER" id="PTHR42954">
    <property type="entry name" value="FE(2+) TRANSPORT PROTEIN A"/>
    <property type="match status" value="1"/>
</dbReference>